<feature type="domain" description="Helix-hairpin-helix DNA-binding motif class 1" evidence="7">
    <location>
        <begin position="72"/>
        <end position="91"/>
    </location>
</feature>
<dbReference type="Gene3D" id="1.10.150.20">
    <property type="entry name" value="5' to 3' exonuclease, C-terminal subdomain"/>
    <property type="match status" value="1"/>
</dbReference>
<dbReference type="EMBL" id="JBHSQI010000008">
    <property type="protein sequence ID" value="MFC6154699.1"/>
    <property type="molecule type" value="Genomic_DNA"/>
</dbReference>
<keyword evidence="9" id="KW-1185">Reference proteome</keyword>
<dbReference type="Gene3D" id="1.10.8.10">
    <property type="entry name" value="DNA helicase RuvA subunit, C-terminal domain"/>
    <property type="match status" value="1"/>
</dbReference>
<evidence type="ECO:0000256" key="1">
    <source>
        <dbReference type="ARBA" id="ARBA00022490"/>
    </source>
</evidence>
<name>A0ABW1QYV1_9ACTN</name>
<keyword evidence="2 6" id="KW-0227">DNA damage</keyword>
<evidence type="ECO:0000256" key="6">
    <source>
        <dbReference type="HAMAP-Rule" id="MF_00031"/>
    </source>
</evidence>
<comment type="subunit">
    <text evidence="6">Homotetramer. Forms an RuvA(8)-RuvB(12)-Holliday junction (HJ) complex. HJ DNA is sandwiched between 2 RuvA tetramers; dsDNA enters through RuvA and exits via RuvB. An RuvB hexamer assembles on each DNA strand where it exits the tetramer. Each RuvB hexamer is contacted by two RuvA subunits (via domain III) on 2 adjacent RuvB subunits; this complex drives branch migration. In the full resolvosome a probable DNA-RuvA(4)-RuvB(12)-RuvC(2) complex forms which resolves the HJ.</text>
</comment>
<accession>A0ABW1QYV1</accession>
<comment type="similarity">
    <text evidence="6">Belongs to the RuvA family.</text>
</comment>
<keyword evidence="4 6" id="KW-0233">DNA recombination</keyword>
<evidence type="ECO:0000256" key="4">
    <source>
        <dbReference type="ARBA" id="ARBA00023172"/>
    </source>
</evidence>
<evidence type="ECO:0000313" key="9">
    <source>
        <dbReference type="Proteomes" id="UP001596098"/>
    </source>
</evidence>
<comment type="domain">
    <text evidence="6">Has three domains with a flexible linker between the domains II and III and assumes an 'L' shape. Domain III is highly mobile and contacts RuvB.</text>
</comment>
<dbReference type="Pfam" id="PF07499">
    <property type="entry name" value="RuvA_C"/>
    <property type="match status" value="1"/>
</dbReference>
<dbReference type="SMART" id="SM00278">
    <property type="entry name" value="HhH1"/>
    <property type="match status" value="2"/>
</dbReference>
<evidence type="ECO:0000256" key="3">
    <source>
        <dbReference type="ARBA" id="ARBA00023125"/>
    </source>
</evidence>
<evidence type="ECO:0000259" key="7">
    <source>
        <dbReference type="SMART" id="SM00278"/>
    </source>
</evidence>
<keyword evidence="1 6" id="KW-0963">Cytoplasm</keyword>
<dbReference type="HAMAP" id="MF_00031">
    <property type="entry name" value="DNA_HJ_migration_RuvA"/>
    <property type="match status" value="1"/>
</dbReference>
<dbReference type="Proteomes" id="UP001596098">
    <property type="component" value="Unassembled WGS sequence"/>
</dbReference>
<dbReference type="Pfam" id="PF14520">
    <property type="entry name" value="HHH_5"/>
    <property type="match status" value="1"/>
</dbReference>
<dbReference type="Pfam" id="PF01330">
    <property type="entry name" value="RuvA_N"/>
    <property type="match status" value="1"/>
</dbReference>
<feature type="region of interest" description="Domain III" evidence="6">
    <location>
        <begin position="146"/>
        <end position="199"/>
    </location>
</feature>
<comment type="subcellular location">
    <subcellularLocation>
        <location evidence="6">Cytoplasm</location>
    </subcellularLocation>
</comment>
<evidence type="ECO:0000256" key="5">
    <source>
        <dbReference type="ARBA" id="ARBA00023204"/>
    </source>
</evidence>
<dbReference type="SUPFAM" id="SSF47781">
    <property type="entry name" value="RuvA domain 2-like"/>
    <property type="match status" value="1"/>
</dbReference>
<dbReference type="InterPro" id="IPR011114">
    <property type="entry name" value="RuvA_C"/>
</dbReference>
<keyword evidence="3 6" id="KW-0238">DNA-binding</keyword>
<dbReference type="NCBIfam" id="TIGR00084">
    <property type="entry name" value="ruvA"/>
    <property type="match status" value="1"/>
</dbReference>
<comment type="caution">
    <text evidence="8">The sequence shown here is derived from an EMBL/GenBank/DDBJ whole genome shotgun (WGS) entry which is preliminary data.</text>
</comment>
<dbReference type="Gene3D" id="2.40.50.140">
    <property type="entry name" value="Nucleic acid-binding proteins"/>
    <property type="match status" value="1"/>
</dbReference>
<organism evidence="8 9">
    <name type="scientific">Nocardioides yefusunii</name>
    <dbReference type="NCBI Taxonomy" id="2500546"/>
    <lineage>
        <taxon>Bacteria</taxon>
        <taxon>Bacillati</taxon>
        <taxon>Actinomycetota</taxon>
        <taxon>Actinomycetes</taxon>
        <taxon>Propionibacteriales</taxon>
        <taxon>Nocardioidaceae</taxon>
        <taxon>Nocardioides</taxon>
    </lineage>
</organism>
<evidence type="ECO:0000313" key="8">
    <source>
        <dbReference type="EMBL" id="MFC6154699.1"/>
    </source>
</evidence>
<dbReference type="InterPro" id="IPR000085">
    <property type="entry name" value="RuvA"/>
</dbReference>
<dbReference type="CDD" id="cd14332">
    <property type="entry name" value="UBA_RuvA_C"/>
    <property type="match status" value="1"/>
</dbReference>
<reference evidence="9" key="1">
    <citation type="journal article" date="2019" name="Int. J. Syst. Evol. Microbiol.">
        <title>The Global Catalogue of Microorganisms (GCM) 10K type strain sequencing project: providing services to taxonomists for standard genome sequencing and annotation.</title>
        <authorList>
            <consortium name="The Broad Institute Genomics Platform"/>
            <consortium name="The Broad Institute Genome Sequencing Center for Infectious Disease"/>
            <person name="Wu L."/>
            <person name="Ma J."/>
        </authorList>
    </citation>
    <scope>NUCLEOTIDE SEQUENCE [LARGE SCALE GENOMIC DNA]</scope>
    <source>
        <strain evidence="9">DFY28</strain>
    </source>
</reference>
<keyword evidence="5 6" id="KW-0234">DNA repair</keyword>
<sequence length="199" mass="20474">MIAHVRGTVHSVTLSSAVLEVGGLGYEVLCTPDTLAGLRVGEEALLATSFVVREDSMTLFGFRDADEKSCFQVLQTASGVGPKLAQAVLAVMSPDALRQAIHADDAKALTKVPGIGAKGAAKIVIELKDRIGHPHGTVTSGGPTVTVVTWREQVVEGLVGLGYSAKDAEKAADGVAATLGDNPDVGVALRAALQHLSRG</sequence>
<comment type="caution">
    <text evidence="6">Lacks conserved residue(s) required for the propagation of feature annotation.</text>
</comment>
<protein>
    <recommendedName>
        <fullName evidence="6">Holliday junction branch migration complex subunit RuvA</fullName>
    </recommendedName>
</protein>
<dbReference type="InterPro" id="IPR036267">
    <property type="entry name" value="RuvA_C_sf"/>
</dbReference>
<comment type="function">
    <text evidence="6">The RuvA-RuvB-RuvC complex processes Holliday junction (HJ) DNA during genetic recombination and DNA repair, while the RuvA-RuvB complex plays an important role in the rescue of blocked DNA replication forks via replication fork reversal (RFR). RuvA specifically binds to HJ cruciform DNA, conferring on it an open structure. The RuvB hexamer acts as an ATP-dependent pump, pulling dsDNA into and through the RuvAB complex. HJ branch migration allows RuvC to scan DNA until it finds its consensus sequence, where it cleaves and resolves the cruciform DNA.</text>
</comment>
<proteinExistence type="inferred from homology"/>
<dbReference type="InterPro" id="IPR013849">
    <property type="entry name" value="DNA_helicase_Holl-junc_RuvA_I"/>
</dbReference>
<feature type="domain" description="Helix-hairpin-helix DNA-binding motif class 1" evidence="7">
    <location>
        <begin position="107"/>
        <end position="126"/>
    </location>
</feature>
<dbReference type="GO" id="GO:0016787">
    <property type="term" value="F:hydrolase activity"/>
    <property type="evidence" value="ECO:0007669"/>
    <property type="project" value="UniProtKB-KW"/>
</dbReference>
<dbReference type="InterPro" id="IPR012340">
    <property type="entry name" value="NA-bd_OB-fold"/>
</dbReference>
<dbReference type="GO" id="GO:0003678">
    <property type="term" value="F:DNA helicase activity"/>
    <property type="evidence" value="ECO:0007669"/>
    <property type="project" value="UniProtKB-EC"/>
</dbReference>
<dbReference type="SUPFAM" id="SSF50249">
    <property type="entry name" value="Nucleic acid-binding proteins"/>
    <property type="match status" value="1"/>
</dbReference>
<dbReference type="RefSeq" id="WP_128220901.1">
    <property type="nucleotide sequence ID" value="NZ_CP034929.1"/>
</dbReference>
<keyword evidence="8" id="KW-0378">Hydrolase</keyword>
<dbReference type="SUPFAM" id="SSF46929">
    <property type="entry name" value="DNA helicase RuvA subunit, C-terminal domain"/>
    <property type="match status" value="1"/>
</dbReference>
<dbReference type="InterPro" id="IPR003583">
    <property type="entry name" value="Hlx-hairpin-Hlx_DNA-bd_motif"/>
</dbReference>
<dbReference type="InterPro" id="IPR010994">
    <property type="entry name" value="RuvA_2-like"/>
</dbReference>
<evidence type="ECO:0000256" key="2">
    <source>
        <dbReference type="ARBA" id="ARBA00022763"/>
    </source>
</evidence>
<gene>
    <name evidence="6 8" type="primary">ruvA</name>
    <name evidence="8" type="ORF">ACFPWU_13605</name>
</gene>